<evidence type="ECO:0000256" key="1">
    <source>
        <dbReference type="SAM" id="MobiDB-lite"/>
    </source>
</evidence>
<organism evidence="2 3">
    <name type="scientific">Ricinus communis</name>
    <name type="common">Castor bean</name>
    <dbReference type="NCBI Taxonomy" id="3988"/>
    <lineage>
        <taxon>Eukaryota</taxon>
        <taxon>Viridiplantae</taxon>
        <taxon>Streptophyta</taxon>
        <taxon>Embryophyta</taxon>
        <taxon>Tracheophyta</taxon>
        <taxon>Spermatophyta</taxon>
        <taxon>Magnoliopsida</taxon>
        <taxon>eudicotyledons</taxon>
        <taxon>Gunneridae</taxon>
        <taxon>Pentapetalae</taxon>
        <taxon>rosids</taxon>
        <taxon>fabids</taxon>
        <taxon>Malpighiales</taxon>
        <taxon>Euphorbiaceae</taxon>
        <taxon>Acalyphoideae</taxon>
        <taxon>Acalypheae</taxon>
        <taxon>Ricinus</taxon>
    </lineage>
</organism>
<dbReference type="Proteomes" id="UP000008311">
    <property type="component" value="Unassembled WGS sequence"/>
</dbReference>
<evidence type="ECO:0000313" key="3">
    <source>
        <dbReference type="Proteomes" id="UP000008311"/>
    </source>
</evidence>
<dbReference type="EMBL" id="EQ974052">
    <property type="protein sequence ID" value="EEF34711.1"/>
    <property type="molecule type" value="Genomic_DNA"/>
</dbReference>
<evidence type="ECO:0000313" key="2">
    <source>
        <dbReference type="EMBL" id="EEF34711.1"/>
    </source>
</evidence>
<feature type="region of interest" description="Disordered" evidence="1">
    <location>
        <begin position="1"/>
        <end position="35"/>
    </location>
</feature>
<dbReference type="InParanoid" id="B9SNS1"/>
<keyword evidence="3" id="KW-1185">Reference proteome</keyword>
<dbReference type="AlphaFoldDB" id="B9SNS1"/>
<proteinExistence type="predicted"/>
<sequence length="75" mass="8637">MLLEDSKVSNAQETPMAKDKGSDNCDDYKKNNENDEFRRRVEESIDKVNRGWKAESIEDIIHSSKNDDNNSTMSI</sequence>
<protein>
    <submittedName>
        <fullName evidence="2">Uncharacterized protein</fullName>
    </submittedName>
</protein>
<reference evidence="3" key="1">
    <citation type="journal article" date="2010" name="Nat. Biotechnol.">
        <title>Draft genome sequence of the oilseed species Ricinus communis.</title>
        <authorList>
            <person name="Chan A.P."/>
            <person name="Crabtree J."/>
            <person name="Zhao Q."/>
            <person name="Lorenzi H."/>
            <person name="Orvis J."/>
            <person name="Puiu D."/>
            <person name="Melake-Berhan A."/>
            <person name="Jones K.M."/>
            <person name="Redman J."/>
            <person name="Chen G."/>
            <person name="Cahoon E.B."/>
            <person name="Gedil M."/>
            <person name="Stanke M."/>
            <person name="Haas B.J."/>
            <person name="Wortman J.R."/>
            <person name="Fraser-Liggett C.M."/>
            <person name="Ravel J."/>
            <person name="Rabinowicz P.D."/>
        </authorList>
    </citation>
    <scope>NUCLEOTIDE SEQUENCE [LARGE SCALE GENOMIC DNA]</scope>
    <source>
        <strain evidence="3">cv. Hale</strain>
    </source>
</reference>
<feature type="compositionally biased region" description="Basic and acidic residues" evidence="1">
    <location>
        <begin position="16"/>
        <end position="35"/>
    </location>
</feature>
<name>B9SNS1_RICCO</name>
<accession>B9SNS1</accession>
<gene>
    <name evidence="2" type="ORF">RCOM_1278040</name>
</gene>